<evidence type="ECO:0000256" key="2">
    <source>
        <dbReference type="SAM" id="Phobius"/>
    </source>
</evidence>
<evidence type="ECO:0000313" key="3">
    <source>
        <dbReference type="EMBL" id="SFF92539.1"/>
    </source>
</evidence>
<reference evidence="4" key="1">
    <citation type="submission" date="2016-10" db="EMBL/GenBank/DDBJ databases">
        <authorList>
            <person name="Varghese N."/>
            <person name="Submissions S."/>
        </authorList>
    </citation>
    <scope>NUCLEOTIDE SEQUENCE [LARGE SCALE GENOMIC DNA]</scope>
    <source>
        <strain evidence="4">CGMCC 1.7739</strain>
    </source>
</reference>
<keyword evidence="2" id="KW-1133">Transmembrane helix</keyword>
<proteinExistence type="predicted"/>
<dbReference type="OrthoDB" id="308110at2157"/>
<name>A0A1I2MPB4_9EURY</name>
<feature type="region of interest" description="Disordered" evidence="1">
    <location>
        <begin position="94"/>
        <end position="123"/>
    </location>
</feature>
<dbReference type="RefSeq" id="WP_092888747.1">
    <property type="nucleotide sequence ID" value="NZ_FOOQ01000001.1"/>
</dbReference>
<dbReference type="Proteomes" id="UP000198876">
    <property type="component" value="Unassembled WGS sequence"/>
</dbReference>
<evidence type="ECO:0000256" key="1">
    <source>
        <dbReference type="SAM" id="MobiDB-lite"/>
    </source>
</evidence>
<accession>A0A1I2MPB4</accession>
<dbReference type="EMBL" id="FOOQ01000001">
    <property type="protein sequence ID" value="SFF92539.1"/>
    <property type="molecule type" value="Genomic_DNA"/>
</dbReference>
<sequence>MSYSWTPEGEPRGQTSPLAALAALFAVCTGVSIYVVALGGAVPVGDDRAYADSTLHRVSGELSDGGVVDPSTLDSARSAAPAGRQLNVTLTAGDRRWATGPRPPTGTRTDAASRTTSVRLGPGSVAPGRLRVEVWR</sequence>
<dbReference type="AlphaFoldDB" id="A0A1I2MPB4"/>
<protein>
    <submittedName>
        <fullName evidence="3">Uncharacterized protein</fullName>
    </submittedName>
</protein>
<evidence type="ECO:0000313" key="4">
    <source>
        <dbReference type="Proteomes" id="UP000198876"/>
    </source>
</evidence>
<keyword evidence="4" id="KW-1185">Reference proteome</keyword>
<dbReference type="Pfam" id="PF23956">
    <property type="entry name" value="DUF7285"/>
    <property type="match status" value="1"/>
</dbReference>
<organism evidence="3 4">
    <name type="scientific">Halopelagius inordinatus</name>
    <dbReference type="NCBI Taxonomy" id="553467"/>
    <lineage>
        <taxon>Archaea</taxon>
        <taxon>Methanobacteriati</taxon>
        <taxon>Methanobacteriota</taxon>
        <taxon>Stenosarchaea group</taxon>
        <taxon>Halobacteria</taxon>
        <taxon>Halobacteriales</taxon>
        <taxon>Haloferacaceae</taxon>
    </lineage>
</organism>
<dbReference type="STRING" id="553467.SAMN04488063_0818"/>
<dbReference type="InterPro" id="IPR055709">
    <property type="entry name" value="DUF7285"/>
</dbReference>
<gene>
    <name evidence="3" type="ORF">SAMN04488063_0818</name>
</gene>
<feature type="transmembrane region" description="Helical" evidence="2">
    <location>
        <begin position="20"/>
        <end position="42"/>
    </location>
</feature>
<keyword evidence="2" id="KW-0812">Transmembrane</keyword>
<keyword evidence="2" id="KW-0472">Membrane</keyword>